<feature type="signal peptide" evidence="3">
    <location>
        <begin position="1"/>
        <end position="17"/>
    </location>
</feature>
<proteinExistence type="predicted"/>
<dbReference type="PANTHER" id="PTHR11102">
    <property type="entry name" value="SEL-1-LIKE PROTEIN"/>
    <property type="match status" value="1"/>
</dbReference>
<feature type="compositionally biased region" description="Acidic residues" evidence="2">
    <location>
        <begin position="268"/>
        <end position="283"/>
    </location>
</feature>
<keyword evidence="1" id="KW-0802">TPR repeat</keyword>
<sequence length="295" mass="33557">MKFLLFPSILASLFLFSACHSDSDRQTTRLCESHYKAESYKVALNLCLESANAGNLNSQWILANLYIQGLLGEKQYDEAVKWLTRAAENGHTAAQRELGKSYLWGRGVKQDSETAFKWFKLAADQYDKDAQFLIGVMFLGAKDRPADQASAINWFKKSAANGHKIAINNLAWIYATSPNSSLRNGKRAIAILKPLIEKEPDSPVILDTLAAAYAEAGDFEQAIQVQQDAIDQLPEKMNQRARQSYFDRMDHYQNQKPWREAVPLWSTESEDRESEDKELEEKEPEERNKPEETKS</sequence>
<organism evidence="4 5">
    <name type="scientific">Pleionea mediterranea</name>
    <dbReference type="NCBI Taxonomy" id="523701"/>
    <lineage>
        <taxon>Bacteria</taxon>
        <taxon>Pseudomonadati</taxon>
        <taxon>Pseudomonadota</taxon>
        <taxon>Gammaproteobacteria</taxon>
        <taxon>Oceanospirillales</taxon>
        <taxon>Pleioneaceae</taxon>
        <taxon>Pleionea</taxon>
    </lineage>
</organism>
<feature type="repeat" description="TPR" evidence="1">
    <location>
        <begin position="203"/>
        <end position="236"/>
    </location>
</feature>
<keyword evidence="5" id="KW-1185">Reference proteome</keyword>
<evidence type="ECO:0000256" key="2">
    <source>
        <dbReference type="SAM" id="MobiDB-lite"/>
    </source>
</evidence>
<reference evidence="4 5" key="1">
    <citation type="submission" date="2018-05" db="EMBL/GenBank/DDBJ databases">
        <title>Genomic Encyclopedia of Type Strains, Phase IV (KMG-IV): sequencing the most valuable type-strain genomes for metagenomic binning, comparative biology and taxonomic classification.</title>
        <authorList>
            <person name="Goeker M."/>
        </authorList>
    </citation>
    <scope>NUCLEOTIDE SEQUENCE [LARGE SCALE GENOMIC DNA]</scope>
    <source>
        <strain evidence="4 5">DSM 25350</strain>
    </source>
</reference>
<dbReference type="OrthoDB" id="9204495at2"/>
<protein>
    <submittedName>
        <fullName evidence="4">Sel1 repeat-containing protein</fullName>
    </submittedName>
</protein>
<dbReference type="EMBL" id="QGGU01000001">
    <property type="protein sequence ID" value="PWK54287.1"/>
    <property type="molecule type" value="Genomic_DNA"/>
</dbReference>
<gene>
    <name evidence="4" type="ORF">C8D97_101135</name>
</gene>
<feature type="chain" id="PRO_5016285952" evidence="3">
    <location>
        <begin position="18"/>
        <end position="295"/>
    </location>
</feature>
<evidence type="ECO:0000313" key="5">
    <source>
        <dbReference type="Proteomes" id="UP000245790"/>
    </source>
</evidence>
<dbReference type="Pfam" id="PF08238">
    <property type="entry name" value="Sel1"/>
    <property type="match status" value="3"/>
</dbReference>
<comment type="caution">
    <text evidence="4">The sequence shown here is derived from an EMBL/GenBank/DDBJ whole genome shotgun (WGS) entry which is preliminary data.</text>
</comment>
<accession>A0A316GHP2</accession>
<dbReference type="InterPro" id="IPR011990">
    <property type="entry name" value="TPR-like_helical_dom_sf"/>
</dbReference>
<dbReference type="Gene3D" id="1.25.40.10">
    <property type="entry name" value="Tetratricopeptide repeat domain"/>
    <property type="match status" value="2"/>
</dbReference>
<dbReference type="RefSeq" id="WP_109761411.1">
    <property type="nucleotide sequence ID" value="NZ_QGGU01000001.1"/>
</dbReference>
<feature type="region of interest" description="Disordered" evidence="2">
    <location>
        <begin position="257"/>
        <end position="295"/>
    </location>
</feature>
<dbReference type="InterPro" id="IPR050767">
    <property type="entry name" value="Sel1_AlgK"/>
</dbReference>
<evidence type="ECO:0000256" key="3">
    <source>
        <dbReference type="SAM" id="SignalP"/>
    </source>
</evidence>
<name>A0A316GHP2_9GAMM</name>
<dbReference type="PANTHER" id="PTHR11102:SF160">
    <property type="entry name" value="ERAD-ASSOCIATED E3 UBIQUITIN-PROTEIN LIGASE COMPONENT HRD3"/>
    <property type="match status" value="1"/>
</dbReference>
<dbReference type="InterPro" id="IPR006597">
    <property type="entry name" value="Sel1-like"/>
</dbReference>
<dbReference type="Proteomes" id="UP000245790">
    <property type="component" value="Unassembled WGS sequence"/>
</dbReference>
<dbReference type="PROSITE" id="PS51257">
    <property type="entry name" value="PROKAR_LIPOPROTEIN"/>
    <property type="match status" value="1"/>
</dbReference>
<dbReference type="AlphaFoldDB" id="A0A316GHP2"/>
<evidence type="ECO:0000256" key="1">
    <source>
        <dbReference type="PROSITE-ProRule" id="PRU00339"/>
    </source>
</evidence>
<dbReference type="PROSITE" id="PS50005">
    <property type="entry name" value="TPR"/>
    <property type="match status" value="1"/>
</dbReference>
<dbReference type="SMART" id="SM00671">
    <property type="entry name" value="SEL1"/>
    <property type="match status" value="3"/>
</dbReference>
<keyword evidence="3" id="KW-0732">Signal</keyword>
<dbReference type="InterPro" id="IPR019734">
    <property type="entry name" value="TPR_rpt"/>
</dbReference>
<evidence type="ECO:0000313" key="4">
    <source>
        <dbReference type="EMBL" id="PWK54287.1"/>
    </source>
</evidence>
<feature type="compositionally biased region" description="Basic and acidic residues" evidence="2">
    <location>
        <begin position="284"/>
        <end position="295"/>
    </location>
</feature>
<dbReference type="SUPFAM" id="SSF81901">
    <property type="entry name" value="HCP-like"/>
    <property type="match status" value="1"/>
</dbReference>